<feature type="transmembrane region" description="Helical" evidence="2">
    <location>
        <begin position="30"/>
        <end position="53"/>
    </location>
</feature>
<accession>A0A7X5ZVU0</accession>
<gene>
    <name evidence="3" type="ORF">FHR20_002076</name>
</gene>
<sequence>MVPGAGAPPGVWLDSGSGKDEPMRLGDMNQNMGCTAIAAGVAAVLLLAILVAWPQYRVYSQRLAGEAALAEAQSSRQVAILEARAKKESATQLAEAEVIRARGAAQANAILQNSLGGPEGYLRYLQIQALESSKASLIYVPTEAGLPVTESRRIRQPAEAGD</sequence>
<protein>
    <recommendedName>
        <fullName evidence="5">Membrane protease subunit</fullName>
    </recommendedName>
</protein>
<evidence type="ECO:0000313" key="4">
    <source>
        <dbReference type="Proteomes" id="UP000564677"/>
    </source>
</evidence>
<reference evidence="3 4" key="1">
    <citation type="submission" date="2020-03" db="EMBL/GenBank/DDBJ databases">
        <title>Genomic Encyclopedia of Type Strains, Phase IV (KMG-IV): sequencing the most valuable type-strain genomes for metagenomic binning, comparative biology and taxonomic classification.</title>
        <authorList>
            <person name="Goeker M."/>
        </authorList>
    </citation>
    <scope>NUCLEOTIDE SEQUENCE [LARGE SCALE GENOMIC DNA]</scope>
    <source>
        <strain evidence="3 4">DSM 4733</strain>
    </source>
</reference>
<organism evidence="3 4">
    <name type="scientific">Sphingomonas leidyi</name>
    <dbReference type="NCBI Taxonomy" id="68569"/>
    <lineage>
        <taxon>Bacteria</taxon>
        <taxon>Pseudomonadati</taxon>
        <taxon>Pseudomonadota</taxon>
        <taxon>Alphaproteobacteria</taxon>
        <taxon>Sphingomonadales</taxon>
        <taxon>Sphingomonadaceae</taxon>
        <taxon>Sphingomonas</taxon>
    </lineage>
</organism>
<keyword evidence="2" id="KW-1133">Transmembrane helix</keyword>
<keyword evidence="4" id="KW-1185">Reference proteome</keyword>
<evidence type="ECO:0000256" key="2">
    <source>
        <dbReference type="SAM" id="Phobius"/>
    </source>
</evidence>
<evidence type="ECO:0000313" key="3">
    <source>
        <dbReference type="EMBL" id="NIJ65114.1"/>
    </source>
</evidence>
<dbReference type="EMBL" id="JAASQV010000002">
    <property type="protein sequence ID" value="NIJ65114.1"/>
    <property type="molecule type" value="Genomic_DNA"/>
</dbReference>
<dbReference type="AlphaFoldDB" id="A0A7X5ZVU0"/>
<evidence type="ECO:0008006" key="5">
    <source>
        <dbReference type="Google" id="ProtNLM"/>
    </source>
</evidence>
<keyword evidence="2" id="KW-0472">Membrane</keyword>
<feature type="region of interest" description="Disordered" evidence="1">
    <location>
        <begin position="1"/>
        <end position="20"/>
    </location>
</feature>
<comment type="caution">
    <text evidence="3">The sequence shown here is derived from an EMBL/GenBank/DDBJ whole genome shotgun (WGS) entry which is preliminary data.</text>
</comment>
<name>A0A7X5ZVU0_9SPHN</name>
<keyword evidence="2" id="KW-0812">Transmembrane</keyword>
<evidence type="ECO:0000256" key="1">
    <source>
        <dbReference type="SAM" id="MobiDB-lite"/>
    </source>
</evidence>
<dbReference type="Proteomes" id="UP000564677">
    <property type="component" value="Unassembled WGS sequence"/>
</dbReference>
<proteinExistence type="predicted"/>